<evidence type="ECO:0000313" key="2">
    <source>
        <dbReference type="Proteomes" id="UP000249453"/>
    </source>
</evidence>
<evidence type="ECO:0000313" key="1">
    <source>
        <dbReference type="EMBL" id="RAK26344.1"/>
    </source>
</evidence>
<keyword evidence="2" id="KW-1185">Reference proteome</keyword>
<protein>
    <submittedName>
        <fullName evidence="1">Uncharacterized protein</fullName>
    </submittedName>
</protein>
<dbReference type="EMBL" id="QLMK01000014">
    <property type="protein sequence ID" value="RAK26344.1"/>
    <property type="molecule type" value="Genomic_DNA"/>
</dbReference>
<comment type="caution">
    <text evidence="1">The sequence shown here is derived from an EMBL/GenBank/DDBJ whole genome shotgun (WGS) entry which is preliminary data.</text>
</comment>
<dbReference type="RefSeq" id="WP_111576068.1">
    <property type="nucleotide sequence ID" value="NZ_JBHEEY010000025.1"/>
</dbReference>
<accession>A0A364JSQ9</accession>
<reference evidence="1 2" key="1">
    <citation type="submission" date="2018-06" db="EMBL/GenBank/DDBJ databases">
        <title>Genomic Encyclopedia of Type Strains, Phase IV (KMG-IV): sequencing the most valuable type-strain genomes for metagenomic binning, comparative biology and taxonomic classification.</title>
        <authorList>
            <person name="Goeker M."/>
        </authorList>
    </citation>
    <scope>NUCLEOTIDE SEQUENCE [LARGE SCALE GENOMIC DNA]</scope>
    <source>
        <strain evidence="1 2">DSM 26720</strain>
    </source>
</reference>
<dbReference type="OrthoDB" id="8404305at2"/>
<sequence length="72" mass="7970">MTLSEFKAWLEGFSASFSNGTPDDAQWDLIQKKLASVSYYTAPLPTTLPKLPPIGEPWLSGPQPIRDQFTVS</sequence>
<gene>
    <name evidence="1" type="ORF">C7374_11429</name>
</gene>
<dbReference type="Proteomes" id="UP000249453">
    <property type="component" value="Unassembled WGS sequence"/>
</dbReference>
<proteinExistence type="predicted"/>
<name>A0A364JSQ9_9HYPH</name>
<organism evidence="1 2">
    <name type="scientific">Falsochrobactrum ovis</name>
    <dbReference type="NCBI Taxonomy" id="1293442"/>
    <lineage>
        <taxon>Bacteria</taxon>
        <taxon>Pseudomonadati</taxon>
        <taxon>Pseudomonadota</taxon>
        <taxon>Alphaproteobacteria</taxon>
        <taxon>Hyphomicrobiales</taxon>
        <taxon>Brucellaceae</taxon>
        <taxon>Falsochrobactrum</taxon>
    </lineage>
</organism>
<dbReference type="AlphaFoldDB" id="A0A364JSQ9"/>